<dbReference type="RefSeq" id="WP_154447896.1">
    <property type="nucleotide sequence ID" value="NZ_WIND01000015.1"/>
</dbReference>
<comment type="caution">
    <text evidence="1">The sequence shown here is derived from an EMBL/GenBank/DDBJ whole genome shotgun (WGS) entry which is preliminary data.</text>
</comment>
<dbReference type="AlphaFoldDB" id="A0A6L5Z4R1"/>
<name>A0A6L5Z4R1_9RHOB</name>
<keyword evidence="2" id="KW-1185">Reference proteome</keyword>
<accession>A0A6L5Z4R1</accession>
<dbReference type="EMBL" id="WIND01000015">
    <property type="protein sequence ID" value="MSU91090.1"/>
    <property type="molecule type" value="Genomic_DNA"/>
</dbReference>
<organism evidence="1 2">
    <name type="scientific">Halovulum marinum</name>
    <dbReference type="NCBI Taxonomy" id="2662447"/>
    <lineage>
        <taxon>Bacteria</taxon>
        <taxon>Pseudomonadati</taxon>
        <taxon>Pseudomonadota</taxon>
        <taxon>Alphaproteobacteria</taxon>
        <taxon>Rhodobacterales</taxon>
        <taxon>Paracoccaceae</taxon>
        <taxon>Halovulum</taxon>
    </lineage>
</organism>
<reference evidence="1 2" key="1">
    <citation type="submission" date="2019-10" db="EMBL/GenBank/DDBJ databases">
        <title>Cognatihalovulum marinum gen. nov. sp. nov., a new member of the family Rhodobacteraceae isolated from deep seawater of the Northwest Indian Ocean.</title>
        <authorList>
            <person name="Ruan C."/>
            <person name="Wang J."/>
            <person name="Zheng X."/>
            <person name="Song L."/>
            <person name="Zhu Y."/>
            <person name="Huang Y."/>
            <person name="Lu Z."/>
            <person name="Du W."/>
            <person name="Huang L."/>
            <person name="Dai X."/>
        </authorList>
    </citation>
    <scope>NUCLEOTIDE SEQUENCE [LARGE SCALE GENOMIC DNA]</scope>
    <source>
        <strain evidence="1 2">2CG4</strain>
    </source>
</reference>
<proteinExistence type="predicted"/>
<dbReference type="Proteomes" id="UP000474957">
    <property type="component" value="Unassembled WGS sequence"/>
</dbReference>
<evidence type="ECO:0000313" key="2">
    <source>
        <dbReference type="Proteomes" id="UP000474957"/>
    </source>
</evidence>
<sequence length="100" mass="10244">MARDSPVAYAAIAARGPPEAEPESQTGTPAYCTQGRCCANLLSLGNIDIGSNGTCHGIPMRARGRITLQSDNVATRGIWGEALAGSSCGLRTRSAAARPA</sequence>
<gene>
    <name evidence="1" type="ORF">GE300_15985</name>
</gene>
<protein>
    <submittedName>
        <fullName evidence="1">Uncharacterized protein</fullName>
    </submittedName>
</protein>
<evidence type="ECO:0000313" key="1">
    <source>
        <dbReference type="EMBL" id="MSU91090.1"/>
    </source>
</evidence>